<dbReference type="GO" id="GO:0016887">
    <property type="term" value="F:ATP hydrolysis activity"/>
    <property type="evidence" value="ECO:0007669"/>
    <property type="project" value="InterPro"/>
</dbReference>
<evidence type="ECO:0000256" key="3">
    <source>
        <dbReference type="ARBA" id="ARBA00022448"/>
    </source>
</evidence>
<evidence type="ECO:0000313" key="17">
    <source>
        <dbReference type="EMBL" id="MDQ0316172.1"/>
    </source>
</evidence>
<dbReference type="PRINTS" id="PR00119">
    <property type="entry name" value="CATATPASE"/>
</dbReference>
<dbReference type="Gene3D" id="3.40.1110.10">
    <property type="entry name" value="Calcium-transporting ATPase, cytoplasmic domain N"/>
    <property type="match status" value="1"/>
</dbReference>
<reference evidence="17" key="1">
    <citation type="submission" date="2023-07" db="EMBL/GenBank/DDBJ databases">
        <title>Genomic Encyclopedia of Type Strains, Phase IV (KMG-IV): sequencing the most valuable type-strain genomes for metagenomic binning, comparative biology and taxonomic classification.</title>
        <authorList>
            <person name="Goeker M."/>
        </authorList>
    </citation>
    <scope>NUCLEOTIDE SEQUENCE</scope>
    <source>
        <strain evidence="17">DSM 21202</strain>
    </source>
</reference>
<dbReference type="NCBIfam" id="TIGR01494">
    <property type="entry name" value="ATPase_P-type"/>
    <property type="match status" value="2"/>
</dbReference>
<evidence type="ECO:0000256" key="4">
    <source>
        <dbReference type="ARBA" id="ARBA00022475"/>
    </source>
</evidence>
<keyword evidence="4 15" id="KW-1003">Cell membrane</keyword>
<evidence type="ECO:0000256" key="5">
    <source>
        <dbReference type="ARBA" id="ARBA00022553"/>
    </source>
</evidence>
<dbReference type="InterPro" id="IPR006121">
    <property type="entry name" value="HMA_dom"/>
</dbReference>
<dbReference type="InterPro" id="IPR017969">
    <property type="entry name" value="Heavy-metal-associated_CS"/>
</dbReference>
<feature type="transmembrane region" description="Helical" evidence="15">
    <location>
        <begin position="384"/>
        <end position="406"/>
    </location>
</feature>
<dbReference type="InterPro" id="IPR036412">
    <property type="entry name" value="HAD-like_sf"/>
</dbReference>
<dbReference type="NCBIfam" id="TIGR01525">
    <property type="entry name" value="ATPase-IB_hvy"/>
    <property type="match status" value="1"/>
</dbReference>
<dbReference type="PROSITE" id="PS50846">
    <property type="entry name" value="HMA_2"/>
    <property type="match status" value="1"/>
</dbReference>
<dbReference type="SUPFAM" id="SSF55008">
    <property type="entry name" value="HMA, heavy metal-associated domain"/>
    <property type="match status" value="1"/>
</dbReference>
<dbReference type="Proteomes" id="UP001229244">
    <property type="component" value="Unassembled WGS sequence"/>
</dbReference>
<evidence type="ECO:0000256" key="2">
    <source>
        <dbReference type="ARBA" id="ARBA00006024"/>
    </source>
</evidence>
<evidence type="ECO:0000256" key="6">
    <source>
        <dbReference type="ARBA" id="ARBA00022692"/>
    </source>
</evidence>
<proteinExistence type="inferred from homology"/>
<evidence type="ECO:0000256" key="1">
    <source>
        <dbReference type="ARBA" id="ARBA00004651"/>
    </source>
</evidence>
<evidence type="ECO:0000256" key="11">
    <source>
        <dbReference type="ARBA" id="ARBA00022967"/>
    </source>
</evidence>
<dbReference type="InterPro" id="IPR018303">
    <property type="entry name" value="ATPase_P-typ_P_site"/>
</dbReference>
<feature type="transmembrane region" description="Helical" evidence="15">
    <location>
        <begin position="357"/>
        <end position="378"/>
    </location>
</feature>
<dbReference type="InterPro" id="IPR008250">
    <property type="entry name" value="ATPase_P-typ_transduc_dom_A_sf"/>
</dbReference>
<evidence type="ECO:0000256" key="10">
    <source>
        <dbReference type="ARBA" id="ARBA00022842"/>
    </source>
</evidence>
<keyword evidence="18" id="KW-1185">Reference proteome</keyword>
<dbReference type="Gene3D" id="2.70.150.10">
    <property type="entry name" value="Calcium-transporting ATPase, cytoplasmic transduction domain A"/>
    <property type="match status" value="1"/>
</dbReference>
<dbReference type="Pfam" id="PF00702">
    <property type="entry name" value="Hydrolase"/>
    <property type="match status" value="1"/>
</dbReference>
<dbReference type="Gene3D" id="3.30.70.100">
    <property type="match status" value="1"/>
</dbReference>
<dbReference type="InterPro" id="IPR059000">
    <property type="entry name" value="ATPase_P-type_domA"/>
</dbReference>
<sequence>MTTAERDWASFAEPDDEGRLSMELAVDGIYCAACMTRIERSLSAVPGVERARVNLSNKRVAVSWRPEETDGSAIVSTLADLGYQARPFVRGQIDESYKRERNALFRALAVSGFAAMNVMLFSVSVWSGNVTDITPETRELFHWISALIALPAAAYAGQTFYRSAFNAISHGRLNMDVPITLGVMLALGLSFYGTLTASHDTYFESALMLLFFLLLGRTLDHTMRRRTRTYAENLAALRADTAFVLDADGGLKERPVADVTPGELVQVPAGTRVPVDGVVIEGRSEIDQSLVTGETMLQAIGVDDRVYAGTLNGEGTLTVRVSAAGEGTLLDEVNRLLDHAMTARSRSLALADKAARLYAPVVHTAALLTFLGWLALGAGAERSLVVAITVLIITCPCALALAVPAVQVTAAGAFFRNQLLLHAGDALERLAAVDTVVFDKTGTLTMPAARIANADSVPDAVLNAARALAGGSRHPVSVAIAASGKGTAAATDLREIAGAGIEGRVAGTSARLGTPAFAGAEEEAQALGAVFPDATLVGVRLEGLPPCVLAVQQVLRPDAASTVAALRRNGFDLRILSGDRAPAVQRAADSLGVSDWQAGLKPADKIAVLEALKAEGRSVLMVGDGLNDAPALAAADVSISPVTAVDLSQAAADVVFLGDRLAPVATALAIGRRARRLMNENLALAAIYNLIAVPIAVTGHASPLIAAVAMSASSILVTANALRAQRVPGQAEATVAATPAQGSAGEVAPA</sequence>
<keyword evidence="5" id="KW-0597">Phosphoprotein</keyword>
<feature type="transmembrane region" description="Helical" evidence="15">
    <location>
        <begin position="201"/>
        <end position="219"/>
    </location>
</feature>
<evidence type="ECO:0000256" key="9">
    <source>
        <dbReference type="ARBA" id="ARBA00022840"/>
    </source>
</evidence>
<dbReference type="Pfam" id="PF00403">
    <property type="entry name" value="HMA"/>
    <property type="match status" value="1"/>
</dbReference>
<keyword evidence="6 15" id="KW-0812">Transmembrane</keyword>
<feature type="transmembrane region" description="Helical" evidence="15">
    <location>
        <begin position="140"/>
        <end position="161"/>
    </location>
</feature>
<dbReference type="SUPFAM" id="SSF56784">
    <property type="entry name" value="HAD-like"/>
    <property type="match status" value="1"/>
</dbReference>
<gene>
    <name evidence="17" type="ORF">J2S73_002629</name>
</gene>
<dbReference type="Pfam" id="PF00122">
    <property type="entry name" value="E1-E2_ATPase"/>
    <property type="match status" value="1"/>
</dbReference>
<dbReference type="AlphaFoldDB" id="A0AAE3VQ05"/>
<dbReference type="EMBL" id="JAUSUL010000002">
    <property type="protein sequence ID" value="MDQ0316172.1"/>
    <property type="molecule type" value="Genomic_DNA"/>
</dbReference>
<keyword evidence="7 15" id="KW-0479">Metal-binding</keyword>
<dbReference type="PROSITE" id="PS00154">
    <property type="entry name" value="ATPASE_E1_E2"/>
    <property type="match status" value="1"/>
</dbReference>
<keyword evidence="13" id="KW-0406">Ion transport</keyword>
<organism evidence="17 18">
    <name type="scientific">Amorphus orientalis</name>
    <dbReference type="NCBI Taxonomy" id="649198"/>
    <lineage>
        <taxon>Bacteria</taxon>
        <taxon>Pseudomonadati</taxon>
        <taxon>Pseudomonadota</taxon>
        <taxon>Alphaproteobacteria</taxon>
        <taxon>Hyphomicrobiales</taxon>
        <taxon>Amorphaceae</taxon>
        <taxon>Amorphus</taxon>
    </lineage>
</organism>
<dbReference type="PROSITE" id="PS01047">
    <property type="entry name" value="HMA_1"/>
    <property type="match status" value="1"/>
</dbReference>
<dbReference type="InterPro" id="IPR001757">
    <property type="entry name" value="P_typ_ATPase"/>
</dbReference>
<dbReference type="GO" id="GO:0005524">
    <property type="term" value="F:ATP binding"/>
    <property type="evidence" value="ECO:0007669"/>
    <property type="project" value="UniProtKB-UniRule"/>
</dbReference>
<keyword evidence="12 15" id="KW-1133">Transmembrane helix</keyword>
<comment type="similarity">
    <text evidence="2 15">Belongs to the cation transport ATPase (P-type) (TC 3.A.3) family. Type IB subfamily.</text>
</comment>
<evidence type="ECO:0000256" key="13">
    <source>
        <dbReference type="ARBA" id="ARBA00023065"/>
    </source>
</evidence>
<dbReference type="PRINTS" id="PR00943">
    <property type="entry name" value="CUATPASE"/>
</dbReference>
<name>A0AAE3VQ05_9HYPH</name>
<keyword evidence="14 15" id="KW-0472">Membrane</keyword>
<keyword evidence="8 15" id="KW-0547">Nucleotide-binding</keyword>
<dbReference type="RefSeq" id="WP_306885999.1">
    <property type="nucleotide sequence ID" value="NZ_JAUSUL010000002.1"/>
</dbReference>
<feature type="transmembrane region" description="Helical" evidence="15">
    <location>
        <begin position="682"/>
        <end position="698"/>
    </location>
</feature>
<dbReference type="InterPro" id="IPR023299">
    <property type="entry name" value="ATPase_P-typ_cyto_dom_N"/>
</dbReference>
<keyword evidence="10" id="KW-0460">Magnesium</keyword>
<dbReference type="Gene3D" id="3.40.50.1000">
    <property type="entry name" value="HAD superfamily/HAD-like"/>
    <property type="match status" value="1"/>
</dbReference>
<keyword evidence="3" id="KW-0813">Transport</keyword>
<evidence type="ECO:0000256" key="14">
    <source>
        <dbReference type="ARBA" id="ARBA00023136"/>
    </source>
</evidence>
<protein>
    <submittedName>
        <fullName evidence="17">Cu2+-exporting ATPase</fullName>
    </submittedName>
</protein>
<dbReference type="InterPro" id="IPR036163">
    <property type="entry name" value="HMA_dom_sf"/>
</dbReference>
<keyword evidence="9 15" id="KW-0067">ATP-binding</keyword>
<accession>A0AAE3VQ05</accession>
<dbReference type="InterPro" id="IPR023298">
    <property type="entry name" value="ATPase_P-typ_TM_dom_sf"/>
</dbReference>
<dbReference type="NCBIfam" id="TIGR01511">
    <property type="entry name" value="ATPase-IB1_Cu"/>
    <property type="match status" value="1"/>
</dbReference>
<dbReference type="InterPro" id="IPR027256">
    <property type="entry name" value="P-typ_ATPase_IB"/>
</dbReference>
<comment type="subcellular location">
    <subcellularLocation>
        <location evidence="1">Cell membrane</location>
        <topology evidence="1">Multi-pass membrane protein</topology>
    </subcellularLocation>
</comment>
<keyword evidence="11" id="KW-1278">Translocase</keyword>
<dbReference type="SUPFAM" id="SSF81665">
    <property type="entry name" value="Calcium ATPase, transmembrane domain M"/>
    <property type="match status" value="1"/>
</dbReference>
<evidence type="ECO:0000259" key="16">
    <source>
        <dbReference type="PROSITE" id="PS50846"/>
    </source>
</evidence>
<evidence type="ECO:0000256" key="7">
    <source>
        <dbReference type="ARBA" id="ARBA00022723"/>
    </source>
</evidence>
<comment type="caution">
    <text evidence="17">The sequence shown here is derived from an EMBL/GenBank/DDBJ whole genome shotgun (WGS) entry which is preliminary data.</text>
</comment>
<dbReference type="SUPFAM" id="SSF81653">
    <property type="entry name" value="Calcium ATPase, transduction domain A"/>
    <property type="match status" value="1"/>
</dbReference>
<feature type="transmembrane region" description="Helical" evidence="15">
    <location>
        <begin position="103"/>
        <end position="128"/>
    </location>
</feature>
<feature type="transmembrane region" description="Helical" evidence="15">
    <location>
        <begin position="173"/>
        <end position="195"/>
    </location>
</feature>
<dbReference type="CDD" id="cd00371">
    <property type="entry name" value="HMA"/>
    <property type="match status" value="1"/>
</dbReference>
<feature type="domain" description="HMA" evidence="16">
    <location>
        <begin position="20"/>
        <end position="86"/>
    </location>
</feature>
<dbReference type="GO" id="GO:0005507">
    <property type="term" value="F:copper ion binding"/>
    <property type="evidence" value="ECO:0007669"/>
    <property type="project" value="TreeGrafter"/>
</dbReference>
<dbReference type="GO" id="GO:0043682">
    <property type="term" value="F:P-type divalent copper transporter activity"/>
    <property type="evidence" value="ECO:0007669"/>
    <property type="project" value="TreeGrafter"/>
</dbReference>
<dbReference type="GO" id="GO:0055070">
    <property type="term" value="P:copper ion homeostasis"/>
    <property type="evidence" value="ECO:0007669"/>
    <property type="project" value="TreeGrafter"/>
</dbReference>
<dbReference type="PANTHER" id="PTHR43520:SF5">
    <property type="entry name" value="CATION-TRANSPORTING P-TYPE ATPASE-RELATED"/>
    <property type="match status" value="1"/>
</dbReference>
<evidence type="ECO:0000313" key="18">
    <source>
        <dbReference type="Proteomes" id="UP001229244"/>
    </source>
</evidence>
<evidence type="ECO:0000256" key="12">
    <source>
        <dbReference type="ARBA" id="ARBA00022989"/>
    </source>
</evidence>
<evidence type="ECO:0000256" key="8">
    <source>
        <dbReference type="ARBA" id="ARBA00022741"/>
    </source>
</evidence>
<dbReference type="PANTHER" id="PTHR43520">
    <property type="entry name" value="ATP7, ISOFORM B"/>
    <property type="match status" value="1"/>
</dbReference>
<dbReference type="GO" id="GO:0005886">
    <property type="term" value="C:plasma membrane"/>
    <property type="evidence" value="ECO:0007669"/>
    <property type="project" value="UniProtKB-SubCell"/>
</dbReference>
<evidence type="ECO:0000256" key="15">
    <source>
        <dbReference type="RuleBase" id="RU362081"/>
    </source>
</evidence>
<dbReference type="InterPro" id="IPR023214">
    <property type="entry name" value="HAD_sf"/>
</dbReference>